<keyword evidence="2" id="KW-1185">Reference proteome</keyword>
<dbReference type="PROSITE" id="PS51915">
    <property type="entry name" value="ZAD"/>
    <property type="match status" value="1"/>
</dbReference>
<dbReference type="AlphaFoldDB" id="A0A7D9E6D8"/>
<dbReference type="OrthoDB" id="5966447at2759"/>
<evidence type="ECO:0000313" key="2">
    <source>
        <dbReference type="Proteomes" id="UP001152795"/>
    </source>
</evidence>
<gene>
    <name evidence="1" type="ORF">PACLA_8A079139</name>
</gene>
<dbReference type="InterPro" id="IPR046496">
    <property type="entry name" value="DUF6589"/>
</dbReference>
<dbReference type="EMBL" id="CACRXK020003984">
    <property type="protein sequence ID" value="CAB4001014.1"/>
    <property type="molecule type" value="Genomic_DNA"/>
</dbReference>
<accession>A0A7D9E6D8</accession>
<dbReference type="GO" id="GO:0005634">
    <property type="term" value="C:nucleus"/>
    <property type="evidence" value="ECO:0007669"/>
    <property type="project" value="InterPro"/>
</dbReference>
<dbReference type="GO" id="GO:0008270">
    <property type="term" value="F:zinc ion binding"/>
    <property type="evidence" value="ECO:0007669"/>
    <property type="project" value="UniProtKB-UniRule"/>
</dbReference>
<comment type="caution">
    <text evidence="1">The sequence shown here is derived from an EMBL/GenBank/DDBJ whole genome shotgun (WGS) entry which is preliminary data.</text>
</comment>
<name>A0A7D9E6D8_PARCT</name>
<protein>
    <submittedName>
        <fullName evidence="1">Uncharacterized protein</fullName>
    </submittedName>
</protein>
<dbReference type="InterPro" id="IPR012934">
    <property type="entry name" value="Znf_AD"/>
</dbReference>
<evidence type="ECO:0000313" key="1">
    <source>
        <dbReference type="EMBL" id="CAB4001014.1"/>
    </source>
</evidence>
<dbReference type="Proteomes" id="UP001152795">
    <property type="component" value="Unassembled WGS sequence"/>
</dbReference>
<proteinExistence type="predicted"/>
<sequence>MSMENTPVKKVINKQNNNINHFCRICGINIPISGRGKLNIFEGAKSVRDKLAERLSCILQTSVSKDGTSSTICLNCKRNLERLEKATADLVRFKETAERTAKEQRTFIVNDKENSGERFKTCKFLDSPKNEKPVKRKACETEVRRNILQPTPMFLTELPSHDDLFVNSQPGVYMNRSKTKVEVTIDYPSTQKRKTITEELDAKIIRGVANNERVSIANAVWDSRDLKDMIMCKIEKAVVNQFKGLCSRRNPSILANSTPHNVINITDACIASELKNRAPTMERILRAAVSGKVKHTVEEEYNEKDKKNVRALSMATSILLRCRNPALSALSYRLSLLLWHGGAEKQLFKRLNRWGISMSHWRTLKKVDEFGLNFDEQIKTWKQSLEHSHNLESAVRFIQSINKEELVPTSLVGPPIITTESVSDSQIANPSFQTESLHTKYGIDENILKEKLKAKGAVEGSFNEAIIDEVMDKLRNLCNLHASYEENLKYTQMNIELSHAPGYQLTGDNVDLYVKVKHMSSTNQNSSIHWFNINAVLNRVNNNQLNNNKPIMSVLEMENSQFLPSAQDNVNILQDFIPLVSRVLVTNISALQQFKKSVVWHIPHKYTNEMNQKSTQVPVGLLFKNENINEEMIDILQTIHNKYLPVSNVIQNKEERTIIVNEMLFFGGDQLTDERGRNCIDAMSDGDTKFERLEGFLSKVEDWHAIRILYQILYDIFFNTNSGNDVGTTCSNLNVINNSNAKTKNVLDNFNHCKEYINLETNAFILAAAMTHFSIDSLETPAECFIPPNILNGTEKMKRIWLHKQIEEMLLRLVLCFIND</sequence>
<organism evidence="1 2">
    <name type="scientific">Paramuricea clavata</name>
    <name type="common">Red gorgonian</name>
    <name type="synonym">Violescent sea-whip</name>
    <dbReference type="NCBI Taxonomy" id="317549"/>
    <lineage>
        <taxon>Eukaryota</taxon>
        <taxon>Metazoa</taxon>
        <taxon>Cnidaria</taxon>
        <taxon>Anthozoa</taxon>
        <taxon>Octocorallia</taxon>
        <taxon>Malacalcyonacea</taxon>
        <taxon>Plexauridae</taxon>
        <taxon>Paramuricea</taxon>
    </lineage>
</organism>
<dbReference type="Pfam" id="PF20231">
    <property type="entry name" value="DUF6589"/>
    <property type="match status" value="1"/>
</dbReference>
<reference evidence="1" key="1">
    <citation type="submission" date="2020-04" db="EMBL/GenBank/DDBJ databases">
        <authorList>
            <person name="Alioto T."/>
            <person name="Alioto T."/>
            <person name="Gomez Garrido J."/>
        </authorList>
    </citation>
    <scope>NUCLEOTIDE SEQUENCE</scope>
    <source>
        <strain evidence="1">A484AB</strain>
    </source>
</reference>